<dbReference type="Proteomes" id="UP000032361">
    <property type="component" value="Unassembled WGS sequence"/>
</dbReference>
<dbReference type="AlphaFoldDB" id="A0A0D7W0B6"/>
<comment type="caution">
    <text evidence="2">The sequence shown here is derived from an EMBL/GenBank/DDBJ whole genome shotgun (WGS) entry which is preliminary data.</text>
</comment>
<evidence type="ECO:0000313" key="3">
    <source>
        <dbReference type="Proteomes" id="UP000032361"/>
    </source>
</evidence>
<proteinExistence type="predicted"/>
<keyword evidence="3" id="KW-1185">Reference proteome</keyword>
<dbReference type="RefSeq" id="WP_044627515.1">
    <property type="nucleotide sequence ID" value="NZ_JTDV01000016.1"/>
</dbReference>
<name>A0A0D7W0B6_9FLAO</name>
<dbReference type="OrthoDB" id="623250at2"/>
<evidence type="ECO:0000313" key="2">
    <source>
        <dbReference type="EMBL" id="KJD31267.1"/>
    </source>
</evidence>
<feature type="signal peptide" evidence="1">
    <location>
        <begin position="1"/>
        <end position="20"/>
    </location>
</feature>
<organism evidence="2 3">
    <name type="scientific">Neotamlana nanhaiensis</name>
    <dbReference type="NCBI Taxonomy" id="1382798"/>
    <lineage>
        <taxon>Bacteria</taxon>
        <taxon>Pseudomonadati</taxon>
        <taxon>Bacteroidota</taxon>
        <taxon>Flavobacteriia</taxon>
        <taxon>Flavobacteriales</taxon>
        <taxon>Flavobacteriaceae</taxon>
        <taxon>Neotamlana</taxon>
    </lineage>
</organism>
<dbReference type="EMBL" id="JTDV01000016">
    <property type="protein sequence ID" value="KJD31267.1"/>
    <property type="molecule type" value="Genomic_DNA"/>
</dbReference>
<reference evidence="2 3" key="1">
    <citation type="journal article" date="2015" name="Antonie Van Leeuwenhoek">
        <title>Tamlana nanhaiensis sp. nov., isolated from surface seawater collected from the South China Sea.</title>
        <authorList>
            <person name="Liu X."/>
            <person name="Lai Q."/>
            <person name="Du Y."/>
            <person name="Li G."/>
            <person name="Sun F."/>
            <person name="Shao Z."/>
        </authorList>
    </citation>
    <scope>NUCLEOTIDE SEQUENCE [LARGE SCALE GENOMIC DNA]</scope>
    <source>
        <strain evidence="2 3">FHC16</strain>
    </source>
</reference>
<evidence type="ECO:0000256" key="1">
    <source>
        <dbReference type="SAM" id="SignalP"/>
    </source>
</evidence>
<dbReference type="STRING" id="1382798.PK35_15650"/>
<keyword evidence="1" id="KW-0732">Signal</keyword>
<accession>A0A0D7W0B6</accession>
<protein>
    <recommendedName>
        <fullName evidence="4">Porin</fullName>
    </recommendedName>
</protein>
<sequence>MKRFSIIFLVLVGFVTTQQAQTTINDFNFESTTTPAFTLVDETPTAINSPENIKSLAVYVYNGYNNGNIALESNPYWIIPNKKDRSYQDFRGIKLNKKGEFYINPFNGIKTNSSFSFGYVTKQFDGYTGDKKVASIGARTAILQLYSENKVKSLVDIISKTAAPYSNEALQKYNGTLVFLNLIVTKFDAEEYIINNKIPQSYIDAANSFLTKNPDFNSNYPDGKSLANAYFKEVTDRIVKFYYNPKDIKPFLRLDGALAYGMLFKENTISSNVNRFSGWLTLDFAINLIKKEKQASQPANYLHIYGIAKYVDDGFIANQGVFWDYGGKVELEFNKLKFAYEYLKRDGFGSQYRSVGNINYQLFKKVSLTGAFGKDFPEENNLITLLGVNWDLDFSELF</sequence>
<evidence type="ECO:0008006" key="4">
    <source>
        <dbReference type="Google" id="ProtNLM"/>
    </source>
</evidence>
<gene>
    <name evidence="2" type="ORF">PK35_15650</name>
</gene>
<feature type="chain" id="PRO_5002325219" description="Porin" evidence="1">
    <location>
        <begin position="21"/>
        <end position="398"/>
    </location>
</feature>
<dbReference type="PATRIC" id="fig|1382798.3.peg.1697"/>